<evidence type="ECO:0000313" key="5">
    <source>
        <dbReference type="Proteomes" id="UP001169719"/>
    </source>
</evidence>
<dbReference type="PROSITE" id="PS00018">
    <property type="entry name" value="EF_HAND_1"/>
    <property type="match status" value="2"/>
</dbReference>
<evidence type="ECO:0000256" key="2">
    <source>
        <dbReference type="SAM" id="SignalP"/>
    </source>
</evidence>
<dbReference type="Gene3D" id="1.10.238.10">
    <property type="entry name" value="EF-hand"/>
    <property type="match status" value="1"/>
</dbReference>
<keyword evidence="5" id="KW-1185">Reference proteome</keyword>
<dbReference type="RefSeq" id="WP_289963401.1">
    <property type="nucleotide sequence ID" value="NZ_JAUEOZ010000002.1"/>
</dbReference>
<proteinExistence type="predicted"/>
<dbReference type="Proteomes" id="UP001169719">
    <property type="component" value="Unassembled WGS sequence"/>
</dbReference>
<feature type="chain" id="PRO_5046823512" description="EF-hand domain-containing protein" evidence="2">
    <location>
        <begin position="24"/>
        <end position="82"/>
    </location>
</feature>
<feature type="region of interest" description="Disordered" evidence="1">
    <location>
        <begin position="24"/>
        <end position="48"/>
    </location>
</feature>
<evidence type="ECO:0000259" key="3">
    <source>
        <dbReference type="PROSITE" id="PS50222"/>
    </source>
</evidence>
<dbReference type="EMBL" id="JAUEOZ010000002">
    <property type="protein sequence ID" value="MDN2483341.1"/>
    <property type="molecule type" value="Genomic_DNA"/>
</dbReference>
<dbReference type="InterPro" id="IPR018247">
    <property type="entry name" value="EF_Hand_1_Ca_BS"/>
</dbReference>
<organism evidence="4 5">
    <name type="scientific">Vibrio agarivorans</name>
    <dbReference type="NCBI Taxonomy" id="153622"/>
    <lineage>
        <taxon>Bacteria</taxon>
        <taxon>Pseudomonadati</taxon>
        <taxon>Pseudomonadota</taxon>
        <taxon>Gammaproteobacteria</taxon>
        <taxon>Vibrionales</taxon>
        <taxon>Vibrionaceae</taxon>
        <taxon>Vibrio</taxon>
    </lineage>
</organism>
<keyword evidence="2" id="KW-0732">Signal</keyword>
<dbReference type="SUPFAM" id="SSF47473">
    <property type="entry name" value="EF-hand"/>
    <property type="match status" value="1"/>
</dbReference>
<accession>A0ABT7Y5L1</accession>
<name>A0ABT7Y5L1_9VIBR</name>
<dbReference type="Pfam" id="PF13202">
    <property type="entry name" value="EF-hand_5"/>
    <property type="match status" value="2"/>
</dbReference>
<sequence>MKKLLPVMFVVFASVGLSSMAFANQPPRQPPTFEELDANGDGLLSEDEVKGPLKDDFAKFDVDGDGFLSQEEMPEPRQKKRS</sequence>
<feature type="signal peptide" evidence="2">
    <location>
        <begin position="1"/>
        <end position="23"/>
    </location>
</feature>
<dbReference type="InterPro" id="IPR002048">
    <property type="entry name" value="EF_hand_dom"/>
</dbReference>
<protein>
    <recommendedName>
        <fullName evidence="3">EF-hand domain-containing protein</fullName>
    </recommendedName>
</protein>
<dbReference type="InterPro" id="IPR011992">
    <property type="entry name" value="EF-hand-dom_pair"/>
</dbReference>
<evidence type="ECO:0000313" key="4">
    <source>
        <dbReference type="EMBL" id="MDN2483341.1"/>
    </source>
</evidence>
<reference evidence="4" key="1">
    <citation type="submission" date="2024-05" db="EMBL/GenBank/DDBJ databases">
        <title>Genome Sequences of Four Agar- Degrading Marine Bacteria.</title>
        <authorList>
            <person name="Phillips E.K."/>
            <person name="Shaffer J.C."/>
            <person name="Henson M.W."/>
            <person name="Temperton B."/>
            <person name="Thrash C.J."/>
            <person name="Martin M.O."/>
        </authorList>
    </citation>
    <scope>NUCLEOTIDE SEQUENCE</scope>
    <source>
        <strain evidence="4">EKP203</strain>
    </source>
</reference>
<comment type="caution">
    <text evidence="4">The sequence shown here is derived from an EMBL/GenBank/DDBJ whole genome shotgun (WGS) entry which is preliminary data.</text>
</comment>
<feature type="domain" description="EF-hand" evidence="3">
    <location>
        <begin position="33"/>
        <end position="59"/>
    </location>
</feature>
<feature type="region of interest" description="Disordered" evidence="1">
    <location>
        <begin position="62"/>
        <end position="82"/>
    </location>
</feature>
<gene>
    <name evidence="4" type="ORF">QWJ08_18515</name>
</gene>
<dbReference type="PROSITE" id="PS50222">
    <property type="entry name" value="EF_HAND_2"/>
    <property type="match status" value="1"/>
</dbReference>
<evidence type="ECO:0000256" key="1">
    <source>
        <dbReference type="SAM" id="MobiDB-lite"/>
    </source>
</evidence>